<organism evidence="1 2">
    <name type="scientific">Sulfurisoma sediminicola</name>
    <dbReference type="NCBI Taxonomy" id="1381557"/>
    <lineage>
        <taxon>Bacteria</taxon>
        <taxon>Pseudomonadati</taxon>
        <taxon>Pseudomonadota</taxon>
        <taxon>Betaproteobacteria</taxon>
        <taxon>Nitrosomonadales</taxon>
        <taxon>Sterolibacteriaceae</taxon>
        <taxon>Sulfurisoma</taxon>
    </lineage>
</organism>
<dbReference type="AlphaFoldDB" id="A0A497XJK0"/>
<sequence>MTNRKFSVLGGHYERDPAGNPRLLVHETRADDEPAQVWAVMASASPYPLLVFDRDHRGLARLVAEKLNEGRVLDVIEACLSLGAQYAPDVIERNGVVVTEARAETLASALPDHWHSLDSTLPCFVPQDGGAPWARCDFEAYVRERFGDCMSQAGAPSAGFARAVFDHCLATGASPQEVATELARIMLGCDLPTATSSPRLPI</sequence>
<protein>
    <submittedName>
        <fullName evidence="1">Uncharacterized protein</fullName>
    </submittedName>
</protein>
<keyword evidence="2" id="KW-1185">Reference proteome</keyword>
<evidence type="ECO:0000313" key="1">
    <source>
        <dbReference type="EMBL" id="RLJ67530.1"/>
    </source>
</evidence>
<dbReference type="RefSeq" id="WP_124962367.1">
    <property type="nucleotide sequence ID" value="NZ_BHVV01000001.1"/>
</dbReference>
<dbReference type="Proteomes" id="UP000268908">
    <property type="component" value="Unassembled WGS sequence"/>
</dbReference>
<dbReference type="EMBL" id="RCCI01000004">
    <property type="protein sequence ID" value="RLJ67530.1"/>
    <property type="molecule type" value="Genomic_DNA"/>
</dbReference>
<gene>
    <name evidence="1" type="ORF">DFR35_0076</name>
</gene>
<proteinExistence type="predicted"/>
<evidence type="ECO:0000313" key="2">
    <source>
        <dbReference type="Proteomes" id="UP000268908"/>
    </source>
</evidence>
<accession>A0A497XJK0</accession>
<comment type="caution">
    <text evidence="1">The sequence shown here is derived from an EMBL/GenBank/DDBJ whole genome shotgun (WGS) entry which is preliminary data.</text>
</comment>
<name>A0A497XJK0_9PROT</name>
<reference evidence="1 2" key="1">
    <citation type="submission" date="2018-10" db="EMBL/GenBank/DDBJ databases">
        <title>Genomic Encyclopedia of Type Strains, Phase IV (KMG-IV): sequencing the most valuable type-strain genomes for metagenomic binning, comparative biology and taxonomic classification.</title>
        <authorList>
            <person name="Goeker M."/>
        </authorList>
    </citation>
    <scope>NUCLEOTIDE SEQUENCE [LARGE SCALE GENOMIC DNA]</scope>
    <source>
        <strain evidence="1 2">DSM 26916</strain>
    </source>
</reference>